<gene>
    <name evidence="4" type="ORF">JFN88_16085</name>
</gene>
<dbReference type="InterPro" id="IPR058923">
    <property type="entry name" value="RCC1-like_dom"/>
</dbReference>
<dbReference type="InterPro" id="IPR003961">
    <property type="entry name" value="FN3_dom"/>
</dbReference>
<dbReference type="SUPFAM" id="SSF49265">
    <property type="entry name" value="Fibronectin type III"/>
    <property type="match status" value="1"/>
</dbReference>
<dbReference type="PROSITE" id="PS50853">
    <property type="entry name" value="FN3"/>
    <property type="match status" value="1"/>
</dbReference>
<feature type="chain" id="PRO_5037764180" evidence="2">
    <location>
        <begin position="21"/>
        <end position="1073"/>
    </location>
</feature>
<keyword evidence="1" id="KW-0677">Repeat</keyword>
<comment type="caution">
    <text evidence="4">The sequence shown here is derived from an EMBL/GenBank/DDBJ whole genome shotgun (WGS) entry which is preliminary data.</text>
</comment>
<dbReference type="SMART" id="SM00060">
    <property type="entry name" value="FN3"/>
    <property type="match status" value="1"/>
</dbReference>
<feature type="domain" description="Fibronectin type-III" evidence="3">
    <location>
        <begin position="947"/>
        <end position="1031"/>
    </location>
</feature>
<accession>A0A934MRW7</accession>
<dbReference type="SUPFAM" id="SSF50985">
    <property type="entry name" value="RCC1/BLIP-II"/>
    <property type="match status" value="2"/>
</dbReference>
<dbReference type="Gene3D" id="2.130.10.30">
    <property type="entry name" value="Regulator of chromosome condensation 1/beta-lactamase-inhibitor protein II"/>
    <property type="match status" value="4"/>
</dbReference>
<keyword evidence="2" id="KW-0732">Signal</keyword>
<dbReference type="InterPro" id="IPR036116">
    <property type="entry name" value="FN3_sf"/>
</dbReference>
<evidence type="ECO:0000256" key="2">
    <source>
        <dbReference type="SAM" id="SignalP"/>
    </source>
</evidence>
<dbReference type="Gene3D" id="2.60.40.10">
    <property type="entry name" value="Immunoglobulins"/>
    <property type="match status" value="1"/>
</dbReference>
<dbReference type="PANTHER" id="PTHR22872">
    <property type="entry name" value="BTK-BINDING PROTEIN-RELATED"/>
    <property type="match status" value="1"/>
</dbReference>
<dbReference type="PROSITE" id="PS50012">
    <property type="entry name" value="RCC1_3"/>
    <property type="match status" value="12"/>
</dbReference>
<dbReference type="AlphaFoldDB" id="A0A934MRW7"/>
<dbReference type="PRINTS" id="PR00633">
    <property type="entry name" value="RCCNDNSATION"/>
</dbReference>
<name>A0A934MRW7_9BACL</name>
<evidence type="ECO:0000313" key="5">
    <source>
        <dbReference type="Proteomes" id="UP000640274"/>
    </source>
</evidence>
<evidence type="ECO:0000313" key="4">
    <source>
        <dbReference type="EMBL" id="MBJ6362739.1"/>
    </source>
</evidence>
<dbReference type="Proteomes" id="UP000640274">
    <property type="component" value="Unassembled WGS sequence"/>
</dbReference>
<dbReference type="Pfam" id="PF25390">
    <property type="entry name" value="WD40_RLD"/>
    <property type="match status" value="2"/>
</dbReference>
<dbReference type="Pfam" id="PF00415">
    <property type="entry name" value="RCC1"/>
    <property type="match status" value="2"/>
</dbReference>
<dbReference type="PANTHER" id="PTHR22872:SF2">
    <property type="entry name" value="INHIBITOR OF BRUTON TYROSINE KINASE"/>
    <property type="match status" value="1"/>
</dbReference>
<dbReference type="InterPro" id="IPR000408">
    <property type="entry name" value="Reg_chr_condens"/>
</dbReference>
<keyword evidence="5" id="KW-1185">Reference proteome</keyword>
<sequence>MAVVLSFFMLFSLTNASVFANSNGTAEKKQSIQSVKELVDQRTRYSKTFLNKDGSTRVDSSEESINYFDGRVWREIDTTIRKSEPNSEYSHHMLTNNFNVKLNNKNNKQKIQFSLENRSVTYHALGMNNVDGVVKGNKLTFSQAWRSTDMEYEIQNDELKMELHLADKKAPKKFSFEFTTENVEHRINPDGSIDFFEPNGRISFQIPRMWVIDASSDEKRYDKLDVIVTKRGSQTVLELTLDNKGLQYPIVIDPTTSLAVDAGGGHSLELKSDGTVWAWGANGDGQLGDGTTTQRTTPVQVSGLTNVIAVAGGSNHSLAVKQDGTVWAWGYNRYGQLGDGTTIQRTTPVQVSGLTNVISVVAGDHHSLAIKQDGTVWVWGYNSFGQLGDGTKSDRTTPVQVSGLNNVISVSAAREHSLALKQDGTIWTWGNNNRGQLGDGTRSERTTPVQVSGLTSVISVVAGAYHSLAIKQDGTIWAWGYNAMGQLGNGTGIDHSIIPMQVINLNNVRAVAAGGHHSLAIKQDGTVWAWGSNLNGELGDGTNTNRYTPVQVTGLSDVIAVEAGNAHSIAFQQDGTVWTWGLNFNGQLGDGTTAYRAAPVQVIGLTNTRAAAAGSTHSIAVKQDGTVWEWGERTDSYKIKQLTSLSNVEAVVARGGSSLAVKQDGTLWAWGDNSNGQLGNGTTAYRVTTPVQVSGLTNVMAAAAGDTYSLAVKQDGTVWAWGANNYGQLGDGTTIGRTTPVQVSGLTDVIAVAGGNSHSLAVKQDGTVWAWGNNGSGRLGDGTQSNRITPVQVSGLNNVVSVSAGSSYSLAVKQDGTVWAWGSNGAGQLGDGTFNNRATPVQVSGLNNVRIASGGGSHSVAVKNDGTVWVWGTNNYGELGFGTTTPAYRNTAVQVSGLVNIISVSAGSSYSLAVKQDGTVWAWGNNSYGQLGDETRFTVKRVGAIGAPTELKINRQWGTNVDLTWLAPGGEIISYDIYNGNTLIGTVPGNITSYTFSNLIANTTYTFTIKARNAYGASAASNAVTVTLRMAGKIRYNYDQAGRLISLTNKDTGEIIQTYDYDANGNLIKTISQ</sequence>
<dbReference type="InterPro" id="IPR057708">
    <property type="entry name" value="DUF7948"/>
</dbReference>
<dbReference type="Pfam" id="PF00041">
    <property type="entry name" value="fn3"/>
    <property type="match status" value="1"/>
</dbReference>
<dbReference type="InterPro" id="IPR051625">
    <property type="entry name" value="Signaling_Regulatory_Domain"/>
</dbReference>
<feature type="signal peptide" evidence="2">
    <location>
        <begin position="1"/>
        <end position="20"/>
    </location>
</feature>
<dbReference type="InterPro" id="IPR013783">
    <property type="entry name" value="Ig-like_fold"/>
</dbReference>
<dbReference type="InterPro" id="IPR009091">
    <property type="entry name" value="RCC1/BLIP-II"/>
</dbReference>
<organism evidence="4 5">
    <name type="scientific">Paenibacillus roseus</name>
    <dbReference type="NCBI Taxonomy" id="2798579"/>
    <lineage>
        <taxon>Bacteria</taxon>
        <taxon>Bacillati</taxon>
        <taxon>Bacillota</taxon>
        <taxon>Bacilli</taxon>
        <taxon>Bacillales</taxon>
        <taxon>Paenibacillaceae</taxon>
        <taxon>Paenibacillus</taxon>
    </lineage>
</organism>
<evidence type="ECO:0000259" key="3">
    <source>
        <dbReference type="PROSITE" id="PS50853"/>
    </source>
</evidence>
<protein>
    <submittedName>
        <fullName evidence="4">Fibronectin type III domain-containing protein</fullName>
    </submittedName>
</protein>
<dbReference type="Pfam" id="PF25778">
    <property type="entry name" value="DUF7948"/>
    <property type="match status" value="1"/>
</dbReference>
<reference evidence="4" key="1">
    <citation type="submission" date="2020-12" db="EMBL/GenBank/DDBJ databases">
        <authorList>
            <person name="Huq M.A."/>
        </authorList>
    </citation>
    <scope>NUCLEOTIDE SEQUENCE</scope>
    <source>
        <strain evidence="4">MAHUQ-46</strain>
    </source>
</reference>
<dbReference type="EMBL" id="JAELUP010000089">
    <property type="protein sequence ID" value="MBJ6362739.1"/>
    <property type="molecule type" value="Genomic_DNA"/>
</dbReference>
<proteinExistence type="predicted"/>
<dbReference type="CDD" id="cd00063">
    <property type="entry name" value="FN3"/>
    <property type="match status" value="1"/>
</dbReference>
<dbReference type="PROSITE" id="PS00626">
    <property type="entry name" value="RCC1_2"/>
    <property type="match status" value="4"/>
</dbReference>
<evidence type="ECO:0000256" key="1">
    <source>
        <dbReference type="ARBA" id="ARBA00022737"/>
    </source>
</evidence>